<dbReference type="Proteomes" id="UP000504603">
    <property type="component" value="Unplaced"/>
</dbReference>
<dbReference type="InterPro" id="IPR036770">
    <property type="entry name" value="Ankyrin_rpt-contain_sf"/>
</dbReference>
<dbReference type="OrthoDB" id="745831at2759"/>
<dbReference type="RefSeq" id="XP_022142430.1">
    <property type="nucleotide sequence ID" value="XM_022286738.1"/>
</dbReference>
<evidence type="ECO:0000313" key="4">
    <source>
        <dbReference type="Proteomes" id="UP000504603"/>
    </source>
</evidence>
<dbReference type="PANTHER" id="PTHR24177:SF292">
    <property type="entry name" value="ANKYRIN REPEAT FAMILY PROTEIN-RELATED"/>
    <property type="match status" value="1"/>
</dbReference>
<dbReference type="Pfam" id="PF13962">
    <property type="entry name" value="PGG"/>
    <property type="match status" value="1"/>
</dbReference>
<evidence type="ECO:0000259" key="3">
    <source>
        <dbReference type="Pfam" id="PF13962"/>
    </source>
</evidence>
<name>A0A6J1CKX4_MOMCH</name>
<evidence type="ECO:0000256" key="2">
    <source>
        <dbReference type="SAM" id="Phobius"/>
    </source>
</evidence>
<evidence type="ECO:0000313" key="5">
    <source>
        <dbReference type="RefSeq" id="XP_022142430.1"/>
    </source>
</evidence>
<dbReference type="SMART" id="SM00248">
    <property type="entry name" value="ANK"/>
    <property type="match status" value="5"/>
</dbReference>
<sequence>MGRLFRSTTSTDDDSPRLPTATQKFHKLLPGRLLDFKNEDRGKILLREFALNGQWTYAKKLIDEAGQEKNLVRAKLTANGDTILHVAVKAQHTSFVKHLLHKMKPDDLIIRNKDGYTAFCFAAASGVTEIARLMVAMDKDLPSKCGSSDQKTPLLIAVLFKRRDMAHYLLSKTIFHELPVEEQVHIFNATLNSELYDISLEILESDVNYLATRKCKKKNGDHSGDDGETPFEVMARKPIGRDSWMPATSWKVRIVKAIKGLYKKDMTQEAATRLLQSLFEYASYFSTYEDVVKLISKPNLLHVAAKAGNAEFLVQVFRFFPEILWEKDVDATTILHIAIENRLEVVWKLLYDVGWLNDFLVKNTSENNNDIMYLVAKLAAPHHLNKVSGAALQMQRELIWFNEIEKVVPVSQLEAKCKDTKKEEHKELLVEVKCEDSKKSTPCTEEHEDLLRLDDNKKLMITSHQISSEEQKSKLTPRQLFTKEHKDLLTEGEKWMQNTANSCMVVSTLIATVVFAAAFTIPGNYDKTGTPIFQPNIWFTVFILSDATALISSSTSILIFLSILTSRYTEEDFLHSLPAKLILGLSSLFISIVCMFVTFSATFFLLYNKATISIPMMIGAMMMVPIPCFGALQFKLWIDIFQNTYL</sequence>
<evidence type="ECO:0000256" key="1">
    <source>
        <dbReference type="SAM" id="MobiDB-lite"/>
    </source>
</evidence>
<feature type="transmembrane region" description="Helical" evidence="2">
    <location>
        <begin position="504"/>
        <end position="525"/>
    </location>
</feature>
<keyword evidence="4" id="KW-1185">Reference proteome</keyword>
<proteinExistence type="predicted"/>
<dbReference type="Pfam" id="PF12796">
    <property type="entry name" value="Ank_2"/>
    <property type="match status" value="1"/>
</dbReference>
<organism evidence="4 5">
    <name type="scientific">Momordica charantia</name>
    <name type="common">Bitter gourd</name>
    <name type="synonym">Balsam pear</name>
    <dbReference type="NCBI Taxonomy" id="3673"/>
    <lineage>
        <taxon>Eukaryota</taxon>
        <taxon>Viridiplantae</taxon>
        <taxon>Streptophyta</taxon>
        <taxon>Embryophyta</taxon>
        <taxon>Tracheophyta</taxon>
        <taxon>Spermatophyta</taxon>
        <taxon>Magnoliopsida</taxon>
        <taxon>eudicotyledons</taxon>
        <taxon>Gunneridae</taxon>
        <taxon>Pentapetalae</taxon>
        <taxon>rosids</taxon>
        <taxon>fabids</taxon>
        <taxon>Cucurbitales</taxon>
        <taxon>Cucurbitaceae</taxon>
        <taxon>Momordiceae</taxon>
        <taxon>Momordica</taxon>
    </lineage>
</organism>
<keyword evidence="2" id="KW-1133">Transmembrane helix</keyword>
<dbReference type="Pfam" id="PF00023">
    <property type="entry name" value="Ank"/>
    <property type="match status" value="1"/>
</dbReference>
<protein>
    <submittedName>
        <fullName evidence="5">Uncharacterized protein LOC111012566 isoform X1</fullName>
    </submittedName>
</protein>
<keyword evidence="2" id="KW-0472">Membrane</keyword>
<dbReference type="PANTHER" id="PTHR24177">
    <property type="entry name" value="CASKIN"/>
    <property type="match status" value="1"/>
</dbReference>
<dbReference type="InterPro" id="IPR002110">
    <property type="entry name" value="Ankyrin_rpt"/>
</dbReference>
<gene>
    <name evidence="5" type="primary">LOC111012566</name>
</gene>
<keyword evidence="2" id="KW-0812">Transmembrane</keyword>
<feature type="domain" description="PGG" evidence="3">
    <location>
        <begin position="493"/>
        <end position="604"/>
    </location>
</feature>
<feature type="transmembrane region" description="Helical" evidence="2">
    <location>
        <begin position="581"/>
        <end position="606"/>
    </location>
</feature>
<dbReference type="AlphaFoldDB" id="A0A6J1CKX4"/>
<dbReference type="SUPFAM" id="SSF48403">
    <property type="entry name" value="Ankyrin repeat"/>
    <property type="match status" value="1"/>
</dbReference>
<feature type="transmembrane region" description="Helical" evidence="2">
    <location>
        <begin position="537"/>
        <end position="561"/>
    </location>
</feature>
<feature type="transmembrane region" description="Helical" evidence="2">
    <location>
        <begin position="618"/>
        <end position="638"/>
    </location>
</feature>
<dbReference type="KEGG" id="mcha:111012566"/>
<feature type="compositionally biased region" description="Polar residues" evidence="1">
    <location>
        <begin position="1"/>
        <end position="10"/>
    </location>
</feature>
<feature type="region of interest" description="Disordered" evidence="1">
    <location>
        <begin position="1"/>
        <end position="20"/>
    </location>
</feature>
<accession>A0A6J1CKX4</accession>
<dbReference type="Gene3D" id="1.25.40.20">
    <property type="entry name" value="Ankyrin repeat-containing domain"/>
    <property type="match status" value="1"/>
</dbReference>
<dbReference type="InterPro" id="IPR026961">
    <property type="entry name" value="PGG_dom"/>
</dbReference>
<dbReference type="GeneID" id="111012566"/>
<dbReference type="GO" id="GO:0016020">
    <property type="term" value="C:membrane"/>
    <property type="evidence" value="ECO:0007669"/>
    <property type="project" value="TreeGrafter"/>
</dbReference>
<reference evidence="5" key="1">
    <citation type="submission" date="2025-08" db="UniProtKB">
        <authorList>
            <consortium name="RefSeq"/>
        </authorList>
    </citation>
    <scope>IDENTIFICATION</scope>
    <source>
        <strain evidence="5">OHB3-1</strain>
    </source>
</reference>